<dbReference type="RefSeq" id="WP_243922439.1">
    <property type="nucleotide sequence ID" value="NZ_JALHLG010000024.1"/>
</dbReference>
<dbReference type="Gene3D" id="3.40.50.720">
    <property type="entry name" value="NAD(P)-binding Rossmann-like Domain"/>
    <property type="match status" value="1"/>
</dbReference>
<protein>
    <submittedName>
        <fullName evidence="2">NAD-dependent epimerase/dehydratase family protein</fullName>
    </submittedName>
</protein>
<dbReference type="Gene3D" id="3.90.25.10">
    <property type="entry name" value="UDP-galactose 4-epimerase, domain 1"/>
    <property type="match status" value="1"/>
</dbReference>
<keyword evidence="3" id="KW-1185">Reference proteome</keyword>
<dbReference type="Pfam" id="PF01370">
    <property type="entry name" value="Epimerase"/>
    <property type="match status" value="1"/>
</dbReference>
<dbReference type="InterPro" id="IPR001509">
    <property type="entry name" value="Epimerase_deHydtase"/>
</dbReference>
<gene>
    <name evidence="2" type="ORF">MTR66_14905</name>
</gene>
<sequence>MKLIPVNSPYPNCLAGKRVLVTGGAGFVGSHIVDQLLAHDAAAVTVIDNMVRGRPANLASALPSGRVKLIEADIRDQALMDELVSDADIVFHQAALRITHCAAEPRLAFDVMGQATFEILEACVRHKVEKVIAASSASIYGLAPEFPTTEAAAPYADRTLYGGLKMFNESLLRSFNDMFGLNYVALRYFNVFGPRMDIHGKYTEVLIRWMERIAQGLPPLIFGDGLQTMDFIDVRDIARANIAAALSPASDRVYNVAWGTEVTLKQLAETLLAIMGRPDLGIEYQPARAINPVERRLADVTRAREELGFKATITLEDGLRDLVAWWQAERALDIAPGQASAA</sequence>
<dbReference type="InterPro" id="IPR050177">
    <property type="entry name" value="Lipid_A_modif_metabolic_enz"/>
</dbReference>
<dbReference type="PANTHER" id="PTHR43245">
    <property type="entry name" value="BIFUNCTIONAL POLYMYXIN RESISTANCE PROTEIN ARNA"/>
    <property type="match status" value="1"/>
</dbReference>
<dbReference type="InterPro" id="IPR036291">
    <property type="entry name" value="NAD(P)-bd_dom_sf"/>
</dbReference>
<dbReference type="SUPFAM" id="SSF51735">
    <property type="entry name" value="NAD(P)-binding Rossmann-fold domains"/>
    <property type="match status" value="1"/>
</dbReference>
<evidence type="ECO:0000313" key="2">
    <source>
        <dbReference type="EMBL" id="MCJ2188103.1"/>
    </source>
</evidence>
<dbReference type="EMBL" id="JALHLG010000024">
    <property type="protein sequence ID" value="MCJ2188103.1"/>
    <property type="molecule type" value="Genomic_DNA"/>
</dbReference>
<dbReference type="Proteomes" id="UP001202281">
    <property type="component" value="Unassembled WGS sequence"/>
</dbReference>
<name>A0ABT0BTA2_9SPHN</name>
<comment type="caution">
    <text evidence="2">The sequence shown here is derived from an EMBL/GenBank/DDBJ whole genome shotgun (WGS) entry which is preliminary data.</text>
</comment>
<accession>A0ABT0BTA2</accession>
<reference evidence="2 3" key="1">
    <citation type="submission" date="2022-04" db="EMBL/GenBank/DDBJ databases">
        <title>Identification of a novel bacterium isolated from mangrove sediments.</title>
        <authorList>
            <person name="Pan X."/>
        </authorList>
    </citation>
    <scope>NUCLEOTIDE SEQUENCE [LARGE SCALE GENOMIC DNA]</scope>
    <source>
        <strain evidence="2 3">B2638</strain>
    </source>
</reference>
<evidence type="ECO:0000313" key="3">
    <source>
        <dbReference type="Proteomes" id="UP001202281"/>
    </source>
</evidence>
<evidence type="ECO:0000259" key="1">
    <source>
        <dbReference type="Pfam" id="PF01370"/>
    </source>
</evidence>
<dbReference type="PANTHER" id="PTHR43245:SF53">
    <property type="entry name" value="EPIMERASE-RELATED"/>
    <property type="match status" value="1"/>
</dbReference>
<feature type="domain" description="NAD-dependent epimerase/dehydratase" evidence="1">
    <location>
        <begin position="19"/>
        <end position="257"/>
    </location>
</feature>
<proteinExistence type="predicted"/>
<organism evidence="2 3">
    <name type="scientific">Novosphingobium beihaiensis</name>
    <dbReference type="NCBI Taxonomy" id="2930389"/>
    <lineage>
        <taxon>Bacteria</taxon>
        <taxon>Pseudomonadati</taxon>
        <taxon>Pseudomonadota</taxon>
        <taxon>Alphaproteobacteria</taxon>
        <taxon>Sphingomonadales</taxon>
        <taxon>Sphingomonadaceae</taxon>
        <taxon>Novosphingobium</taxon>
    </lineage>
</organism>